<dbReference type="Proteomes" id="UP000249324">
    <property type="component" value="Unassembled WGS sequence"/>
</dbReference>
<organism evidence="3">
    <name type="scientific">Thermocrispum agreste</name>
    <dbReference type="NCBI Taxonomy" id="37925"/>
    <lineage>
        <taxon>Bacteria</taxon>
        <taxon>Bacillati</taxon>
        <taxon>Actinomycetota</taxon>
        <taxon>Actinomycetes</taxon>
        <taxon>Pseudonocardiales</taxon>
        <taxon>Pseudonocardiaceae</taxon>
        <taxon>Thermocrispum</taxon>
    </lineage>
</organism>
<reference evidence="2" key="4">
    <citation type="submission" date="2023-08" db="EMBL/GenBank/DDBJ databases">
        <authorList>
            <person name="Guima S.E.S."/>
            <person name="Martins L.F."/>
            <person name="Silva A.M."/>
            <person name="Setubal J.C."/>
        </authorList>
    </citation>
    <scope>NUCLEOTIDE SEQUENCE</scope>
    <source>
        <strain evidence="2">ZC4RG45</strain>
    </source>
</reference>
<reference evidence="2" key="2">
    <citation type="submission" date="2018-05" db="EMBL/GenBank/DDBJ databases">
        <authorList>
            <person name="Moura L."/>
            <person name="Setubal J.C."/>
        </authorList>
    </citation>
    <scope>NUCLEOTIDE SEQUENCE</scope>
    <source>
        <strain evidence="2">ZC4RG45</strain>
    </source>
</reference>
<gene>
    <name evidence="2" type="ORF">DIU77_014310</name>
    <name evidence="3" type="ORF">DIU77_13125</name>
</gene>
<reference evidence="2 4" key="3">
    <citation type="journal article" date="2021" name="BMC Genomics">
        <title>Genome-resolved metagenome and metatranscriptome analyses of thermophilic composting reveal key bacterial players and their metabolic interactions.</title>
        <authorList>
            <person name="Braga L.P.P."/>
            <person name="Pereira R.V."/>
            <person name="Martins L.F."/>
            <person name="Moura L.M.S."/>
            <person name="Sanchez F.B."/>
            <person name="Patane J.S.L."/>
            <person name="da Silva A.M."/>
            <person name="Setubal J.C."/>
        </authorList>
    </citation>
    <scope>NUCLEOTIDE SEQUENCE [LARGE SCALE GENOMIC DNA]</scope>
    <source>
        <strain evidence="2">ZC4RG45</strain>
    </source>
</reference>
<evidence type="ECO:0000313" key="2">
    <source>
        <dbReference type="EMBL" id="MFO7193411.1"/>
    </source>
</evidence>
<evidence type="ECO:0000313" key="3">
    <source>
        <dbReference type="EMBL" id="PZM94984.1"/>
    </source>
</evidence>
<sequence>MTMAMDAHHELLGLAGRAPDGWLAVARDALAAGDMARLDELRQALDGQPQQSSAHHFIPQLRGHEQADRAVVGVVSGIPGTQACWATMRNGRQRLYLVQADGQADLPAIAQAAQQVLVSPMDSPRVEVFAPDSALPPYHESALRASDLLWSREPPPPIRVARTFDGSQPSGPWFNPHRELVVDPAQHAAMVQFLESGDVVLLAENRLPDVIAGHRDAVPADLYSDGRWVWSAATTYYLKRYQLAPEPDLAAHALANPPRGPLSPLDRFHVYSALSRHDHRPPDPGRNGESPSGNSARAASPPAKGKSSRW</sequence>
<evidence type="ECO:0000313" key="4">
    <source>
        <dbReference type="Proteomes" id="UP000249324"/>
    </source>
</evidence>
<evidence type="ECO:0000256" key="1">
    <source>
        <dbReference type="SAM" id="MobiDB-lite"/>
    </source>
</evidence>
<comment type="caution">
    <text evidence="3">The sequence shown here is derived from an EMBL/GenBank/DDBJ whole genome shotgun (WGS) entry which is preliminary data.</text>
</comment>
<name>A0A2W4J7T4_9PSEU</name>
<feature type="region of interest" description="Disordered" evidence="1">
    <location>
        <begin position="271"/>
        <end position="310"/>
    </location>
</feature>
<protein>
    <submittedName>
        <fullName evidence="3">Uncharacterized protein</fullName>
    </submittedName>
</protein>
<reference evidence="3" key="1">
    <citation type="submission" date="2018-05" db="EMBL/GenBank/DDBJ databases">
        <authorList>
            <person name="Lanie J.A."/>
            <person name="Ng W.-L."/>
            <person name="Kazmierczak K.M."/>
            <person name="Andrzejewski T.M."/>
            <person name="Davidsen T.M."/>
            <person name="Wayne K.J."/>
            <person name="Tettelin H."/>
            <person name="Glass J.I."/>
            <person name="Rusch D."/>
            <person name="Podicherti R."/>
            <person name="Tsui H.-C.T."/>
            <person name="Winkler M.E."/>
        </authorList>
    </citation>
    <scope>NUCLEOTIDE SEQUENCE</scope>
    <source>
        <strain evidence="3">ZC4RG45</strain>
    </source>
</reference>
<dbReference type="AlphaFoldDB" id="A0A2W4J7T4"/>
<accession>A0A2W4J7T4</accession>
<proteinExistence type="predicted"/>
<dbReference type="EMBL" id="QGUI01000523">
    <property type="protein sequence ID" value="PZM94984.1"/>
    <property type="molecule type" value="Genomic_DNA"/>
</dbReference>
<dbReference type="EMBL" id="QGUI02000209">
    <property type="protein sequence ID" value="MFO7193411.1"/>
    <property type="molecule type" value="Genomic_DNA"/>
</dbReference>